<dbReference type="InterPro" id="IPR044016">
    <property type="entry name" value="Big_13"/>
</dbReference>
<feature type="region of interest" description="Disordered" evidence="2">
    <location>
        <begin position="2426"/>
        <end position="2458"/>
    </location>
</feature>
<keyword evidence="1" id="KW-0732">Signal</keyword>
<dbReference type="Gene3D" id="2.60.40.1220">
    <property type="match status" value="1"/>
</dbReference>
<dbReference type="NCBIfam" id="NF033510">
    <property type="entry name" value="Ca_tandemer"/>
    <property type="match status" value="3"/>
</dbReference>
<feature type="region of interest" description="Disordered" evidence="2">
    <location>
        <begin position="2991"/>
        <end position="3044"/>
    </location>
</feature>
<gene>
    <name evidence="6" type="ORF">WG219_19850</name>
</gene>
<reference evidence="6 7" key="1">
    <citation type="submission" date="2024-03" db="EMBL/GenBank/DDBJ databases">
        <title>Complete genome of BD2.</title>
        <authorList>
            <person name="Cao G."/>
        </authorList>
    </citation>
    <scope>NUCLEOTIDE SEQUENCE [LARGE SCALE GENOMIC DNA]</scope>
    <source>
        <strain evidence="6 7">BD2</strain>
    </source>
</reference>
<evidence type="ECO:0000259" key="3">
    <source>
        <dbReference type="Pfam" id="PF13205"/>
    </source>
</evidence>
<feature type="region of interest" description="Disordered" evidence="2">
    <location>
        <begin position="2729"/>
        <end position="2758"/>
    </location>
</feature>
<dbReference type="InterPro" id="IPR045474">
    <property type="entry name" value="GEVED"/>
</dbReference>
<dbReference type="Proteomes" id="UP001476583">
    <property type="component" value="Chromosome"/>
</dbReference>
<dbReference type="EMBL" id="CP148074">
    <property type="protein sequence ID" value="WXL25523.1"/>
    <property type="molecule type" value="Genomic_DNA"/>
</dbReference>
<dbReference type="Pfam" id="PF19077">
    <property type="entry name" value="Big_13"/>
    <property type="match status" value="1"/>
</dbReference>
<dbReference type="SUPFAM" id="SSF63829">
    <property type="entry name" value="Calcium-dependent phosphotriesterase"/>
    <property type="match status" value="1"/>
</dbReference>
<dbReference type="InterPro" id="IPR038081">
    <property type="entry name" value="CalX-like_sf"/>
</dbReference>
<name>A0ABZ2RFH0_ECTME</name>
<dbReference type="InterPro" id="IPR032812">
    <property type="entry name" value="SbsA_Ig"/>
</dbReference>
<dbReference type="Pfam" id="PF20009">
    <property type="entry name" value="GEVED"/>
    <property type="match status" value="1"/>
</dbReference>
<dbReference type="CDD" id="cd15482">
    <property type="entry name" value="Sialidase_non-viral"/>
    <property type="match status" value="3"/>
</dbReference>
<dbReference type="Pfam" id="PF17963">
    <property type="entry name" value="Big_9"/>
    <property type="match status" value="1"/>
</dbReference>
<feature type="region of interest" description="Disordered" evidence="2">
    <location>
        <begin position="2295"/>
        <end position="2322"/>
    </location>
</feature>
<feature type="domain" description="GEVED" evidence="5">
    <location>
        <begin position="884"/>
        <end position="970"/>
    </location>
</feature>
<feature type="compositionally biased region" description="Basic and acidic residues" evidence="2">
    <location>
        <begin position="2311"/>
        <end position="2322"/>
    </location>
</feature>
<dbReference type="Gene3D" id="2.60.40.2030">
    <property type="match status" value="3"/>
</dbReference>
<feature type="compositionally biased region" description="Basic and acidic residues" evidence="2">
    <location>
        <begin position="3033"/>
        <end position="3044"/>
    </location>
</feature>
<feature type="region of interest" description="Disordered" evidence="2">
    <location>
        <begin position="834"/>
        <end position="853"/>
    </location>
</feature>
<feature type="compositionally biased region" description="Basic and acidic residues" evidence="2">
    <location>
        <begin position="2434"/>
        <end position="2455"/>
    </location>
</feature>
<keyword evidence="7" id="KW-1185">Reference proteome</keyword>
<feature type="compositionally biased region" description="Polar residues" evidence="2">
    <location>
        <begin position="3005"/>
        <end position="3032"/>
    </location>
</feature>
<feature type="compositionally biased region" description="Basic and acidic residues" evidence="2">
    <location>
        <begin position="2015"/>
        <end position="2036"/>
    </location>
</feature>
<evidence type="ECO:0000259" key="5">
    <source>
        <dbReference type="Pfam" id="PF20009"/>
    </source>
</evidence>
<sequence length="3044" mass="316312">MTNNKSRFPARSQAYALEPRVLFDGAGAVAAVEQLPASGEPVQHAPEAEQGAVPAAFAMPMLFGSAPEIESILRQTPSFDTTGAESVTFRVTFSEQVKGVTANSFVIAPGSLSGATIQLVTSVGSDGRQYDVVVGNLSGSGTLNIDLAANSGVKSQATDIALAATNPTDSSRDHSYSIDRVINAPSATAIDVGQVSQSTIITSANSEFTLSGRADAGDTVRIYLGSALVGSGVANPDGEWSVQVRPAAALADGSYNLVVRSNDAAGNTKAEAYVLQIDTGLPVPDPGASKVSDIIVTLQFNEPLKNSGVPALTDFSVNVDGSLVTPVHIAVSGNRVQLTLANPVQAGQVIKVSYGGNALRDAADGRVLHFSDLLISNDTKAGNQAPVIGGTAFAAGKNATWYSLGDPAVAVFGSRLANDTRTLLLTDADDTELEKAVASISGNFKSGDKLGVWDPLSQSLSVSGTLQSGIRYQFDAATGKLTFTGHATREQYETALQSVRFTASSDKDAKRTISLTVNDGQANSAVATRSIYVLGTAFSLDATTTSYLVGEISDFGGTGFDLVGVNLVMGTVDTVKLTDGSAYNDFTSSSVNALGFNPIDGHLYASLNADPRGVIRLDAETKTFVQISKYSDHTNAPTGTGAVNSADFDNKGVMWLYRDSKFYRLDLNPESATYGQWLKPISVSAYGGTDMSFSKDGRLFTADSGKLYEVTFAGLDGDSPTATSTQVTTTGVAIPTTSLYGFPMQYFDTNGYFYFTNGGTTIYRVNVSDSAAADYRKVTTINAGATLPTTGDAGRVVTINLDFGDSADSRYKTTLSNDGARHNLLGSEVWLGSRPDAETDAKSDSSTTPDSDEAVTEFPALRQGMSSYSVDVKVTNTGGEAATLIGWIDFNKDGKFSVNEAATITVPANTVNGTVRLTWTVPAGVTLTTGDTYVRLRIASEWNAATDVNGHDQRSYGPRMDGEVEDYKITIQAPDSIAPKITTVSVVDGNVGPRSTPVGKVEIVFSEPVVGVDISDFTLTRDGQTITLPANTPVSGSGTTWTIDLSAVTSPTGGYELSVPNGAGILDDAGNQLTDGGSISFEIDTTAPVIDLDTANDSSRDWRATSLAGAAVSLDNNNGPALVVEKDNGRSEITRIDITIYGIRDEGDERLIIGSAVFDASGGSGAQLGVNVDGVIVDISYSNGTFTIVRNGGGVLSQEQASTLIANLQYSNELGNAATNGERVFNITATDKAGVKSSPAVATVEVTGGSGSAGVQIPTVDSLYTANSTPTLTGQADVPPGQTLTVTVNGVDYSWQEGSAPGEPLQYDPDQHTWTLTIPDANALADGTYPVTATVTDGAENRTDITTNELVIDTLPPEPPTVVSQITSDLTPTITGSAEVRDGEYLEVTVNGVTYAEGDGNLLRVNNQWTLVIPQGDALTPNQTYNVTATTFDRAGNSRDDISSAELIIDTIAPTLDLNPADTKTLDDRVITYGSAVSLDVSTSPVGLAEDGGLLAHISITVDGLKDGSNEQLKLGSQTFSAAGASVASVQVAGVDFKISHSGSSFTITRTDAAPMSVEEAKSVIAALQYQNAAPSGTASSGERTFSFTVTDLAGLSSEAAVAHVVIPEPVTITSPVVNEASPYAVFTVTGTPGEVLTLALADGTGAKGAQGAGTDFGSKTSDPNLEYSLDNGETWIEYTGSSFTLTTGDGNLLVRTPIVSDADDEGSETFTLTVAAVGGSSATGTATINDDGSGNIFKSDGSQASLVPGAPDYVVPDDDRRVSVTSPQVNEASDHIVYTVSGTPGQSVDLALGSSGTATSGVDYTTGIQYSTDNGGSWITYSPDTPVVTPADGEILVRIELINDDLADNGETVILQVTPIGGHTSSGTATIRDDSTGDIFKDDGSEAPKYPADTGYVVPDDDRRVTVSSPDVNEASPHIVYTVSGTAGQSIELAVGATSTATVATDYQGTLQYSTDNGLNWNTYTTGTPVVTPAGGSVLVRLPLSNDSDLDGGETVVLEVTPVGGHTGSGTATIRDDSTGDIFKDDGSKASKDPADTGYVVPDDDRRVTVSSPDVNEASPHIVYTVSGTAGQAVQLAIAGGTATDGGVDYYGTLQYSTDNGSTWHDYSAAVVTPASGDFLVRVPLVNDSVADNGETVLLQATPVGGHSSTGTATILDEGSGDIFNPDGSLAPDTEGTPGYVQRDDDRRVTVTSPQVNESSPHVVYTVTGTPGQALEIEISGGTATEGSDYQPVVEYSIDDGQTWSIYEPGTSVVTPPSGEVLIRVPLINDALPDNNETLVVTVTPPGGYPAEGTATITDDGTGTVFGPDGKPRTDVVPGDDRPVTVSSPDVNEASDYIVYTVNGTPGQSVDLALGSSGTATSGVDYTTGIQYSTDNGGSWITYSPDTPVVTPADGEILVRIDLINDDLADNGETVILQVTPVGGHTSSGTATIRDDSTGDIFKDDGSEAPKDPADTGYVVPDDDRRVTVSSPEVNEASPHIVYTVSGTAGQAVQLAIAGGTATDGGVDYYGTLQYSTDNGSTWHDYSAAVVTPASGDFLVRVPLVNDSVADNGETVLLQATPVGGHSSTGTATILDEGSGDIFNPDGSLAPDTEGTPGYVQRDDDRRVTVTSPQVNESSPHVVYTVTGTPGQALEIEISGGTATEGSDYQPVVEYSIDDGQTWSIYEPGTSVVTPPSGEVLIRVPLINDALPDNNETLVVTVTPPGGYPAEGTATITDDGTGTVFGPDGKPRTDVVPGDDNNPSAGPVLSSESPDGRPITVDVVREASDPNGDPLRVTEINGQPVRPGQIIVIEQGTIRLDGEGRITFTPKPGTQESLTIQYTLSDPSGRSATGTWNITVQVAPVPQADDSSWGRPQGSFTYWSDASAAAFRPAQSLLLEDQARPLSVFFDGSVFDRVARLPIPLHPALFINNEVARTQAERERDDQRAQMSAYFNPAEQPRRFIATDPGFVPGQYVQGEVFNTQMLAKRLAEIAAGRFAPLVIEAGAEGVEQPDSDSDERGTQDASEQVGVSRNSGNATVGSAKSFTEQLRQGERRLPLAVR</sequence>
<dbReference type="Pfam" id="PF13205">
    <property type="entry name" value="Big_5"/>
    <property type="match status" value="1"/>
</dbReference>
<organism evidence="6 7">
    <name type="scientific">Ectopseudomonas mendocina</name>
    <name type="common">Pseudomonas mendocina</name>
    <dbReference type="NCBI Taxonomy" id="300"/>
    <lineage>
        <taxon>Bacteria</taxon>
        <taxon>Pseudomonadati</taxon>
        <taxon>Pseudomonadota</taxon>
        <taxon>Gammaproteobacteria</taxon>
        <taxon>Pseudomonadales</taxon>
        <taxon>Pseudomonadaceae</taxon>
        <taxon>Ectopseudomonas</taxon>
    </lineage>
</organism>
<feature type="domain" description="SbsA Ig-like" evidence="3">
    <location>
        <begin position="975"/>
        <end position="1081"/>
    </location>
</feature>
<evidence type="ECO:0000313" key="6">
    <source>
        <dbReference type="EMBL" id="WXL25523.1"/>
    </source>
</evidence>
<evidence type="ECO:0000256" key="1">
    <source>
        <dbReference type="ARBA" id="ARBA00022729"/>
    </source>
</evidence>
<evidence type="ECO:0000256" key="2">
    <source>
        <dbReference type="SAM" id="MobiDB-lite"/>
    </source>
</evidence>
<feature type="compositionally biased region" description="Low complexity" evidence="2">
    <location>
        <begin position="2295"/>
        <end position="2304"/>
    </location>
</feature>
<protein>
    <submittedName>
        <fullName evidence="6">Ig-like domain-containing protein</fullName>
    </submittedName>
</protein>
<feature type="region of interest" description="Disordered" evidence="2">
    <location>
        <begin position="2004"/>
        <end position="2042"/>
    </location>
</feature>
<dbReference type="InterPro" id="IPR014755">
    <property type="entry name" value="Cu-Rt/internalin_Ig-like"/>
</dbReference>
<dbReference type="SUPFAM" id="SSF141072">
    <property type="entry name" value="CalX-like"/>
    <property type="match status" value="4"/>
</dbReference>
<dbReference type="Gene3D" id="2.60.40.10">
    <property type="entry name" value="Immunoglobulins"/>
    <property type="match status" value="3"/>
</dbReference>
<evidence type="ECO:0000259" key="4">
    <source>
        <dbReference type="Pfam" id="PF19077"/>
    </source>
</evidence>
<dbReference type="InterPro" id="IPR013783">
    <property type="entry name" value="Ig-like_fold"/>
</dbReference>
<feature type="domain" description="Bacterial Ig-like" evidence="4">
    <location>
        <begin position="189"/>
        <end position="279"/>
    </location>
</feature>
<accession>A0ABZ2RFH0</accession>
<dbReference type="SUPFAM" id="SSF50939">
    <property type="entry name" value="Sialidases"/>
    <property type="match status" value="1"/>
</dbReference>
<evidence type="ECO:0000313" key="7">
    <source>
        <dbReference type="Proteomes" id="UP001476583"/>
    </source>
</evidence>
<proteinExistence type="predicted"/>
<dbReference type="InterPro" id="IPR036278">
    <property type="entry name" value="Sialidase_sf"/>
</dbReference>